<sequence>MNWAHHLRKQGEKALQHHRSLLKSAGSTWGFSQKLRRRLYTTVTERTLAHEASAWSENLTQRLGEKSSIQRPFLLNITGAYRTTSTAALQVIAGLMPLHLKFKLESEYVRIARLRQIIVVG</sequence>
<protein>
    <submittedName>
        <fullName evidence="1">Uncharacterized protein</fullName>
    </submittedName>
</protein>
<dbReference type="AlphaFoldDB" id="A0A4Y2EEA4"/>
<comment type="caution">
    <text evidence="1">The sequence shown here is derived from an EMBL/GenBank/DDBJ whole genome shotgun (WGS) entry which is preliminary data.</text>
</comment>
<dbReference type="OrthoDB" id="411823at2759"/>
<reference evidence="1 2" key="1">
    <citation type="journal article" date="2019" name="Sci. Rep.">
        <title>Orb-weaving spider Araneus ventricosus genome elucidates the spidroin gene catalogue.</title>
        <authorList>
            <person name="Kono N."/>
            <person name="Nakamura H."/>
            <person name="Ohtoshi R."/>
            <person name="Moran D.A.P."/>
            <person name="Shinohara A."/>
            <person name="Yoshida Y."/>
            <person name="Fujiwara M."/>
            <person name="Mori M."/>
            <person name="Tomita M."/>
            <person name="Arakawa K."/>
        </authorList>
    </citation>
    <scope>NUCLEOTIDE SEQUENCE [LARGE SCALE GENOMIC DNA]</scope>
</reference>
<keyword evidence="2" id="KW-1185">Reference proteome</keyword>
<proteinExistence type="predicted"/>
<evidence type="ECO:0000313" key="2">
    <source>
        <dbReference type="Proteomes" id="UP000499080"/>
    </source>
</evidence>
<name>A0A4Y2EEA4_ARAVE</name>
<evidence type="ECO:0000313" key="1">
    <source>
        <dbReference type="EMBL" id="GBM27463.1"/>
    </source>
</evidence>
<dbReference type="EMBL" id="BGPR01000585">
    <property type="protein sequence ID" value="GBM27463.1"/>
    <property type="molecule type" value="Genomic_DNA"/>
</dbReference>
<dbReference type="Proteomes" id="UP000499080">
    <property type="component" value="Unassembled WGS sequence"/>
</dbReference>
<gene>
    <name evidence="1" type="ORF">AVEN_59913_1</name>
</gene>
<accession>A0A4Y2EEA4</accession>
<organism evidence="1 2">
    <name type="scientific">Araneus ventricosus</name>
    <name type="common">Orbweaver spider</name>
    <name type="synonym">Epeira ventricosa</name>
    <dbReference type="NCBI Taxonomy" id="182803"/>
    <lineage>
        <taxon>Eukaryota</taxon>
        <taxon>Metazoa</taxon>
        <taxon>Ecdysozoa</taxon>
        <taxon>Arthropoda</taxon>
        <taxon>Chelicerata</taxon>
        <taxon>Arachnida</taxon>
        <taxon>Araneae</taxon>
        <taxon>Araneomorphae</taxon>
        <taxon>Entelegynae</taxon>
        <taxon>Araneoidea</taxon>
        <taxon>Araneidae</taxon>
        <taxon>Araneus</taxon>
    </lineage>
</organism>